<evidence type="ECO:0000256" key="1">
    <source>
        <dbReference type="ARBA" id="ARBA00008702"/>
    </source>
</evidence>
<dbReference type="EMBL" id="OX395143">
    <property type="protein sequence ID" value="CAI5798428.1"/>
    <property type="molecule type" value="Genomic_DNA"/>
</dbReference>
<keyword evidence="2" id="KW-0416">Keratin</keyword>
<protein>
    <submittedName>
        <fullName evidence="3">Beta-keratin-related 64-like</fullName>
    </submittedName>
</protein>
<organism evidence="3 4">
    <name type="scientific">Podarcis lilfordi</name>
    <name type="common">Lilford's wall lizard</name>
    <dbReference type="NCBI Taxonomy" id="74358"/>
    <lineage>
        <taxon>Eukaryota</taxon>
        <taxon>Metazoa</taxon>
        <taxon>Chordata</taxon>
        <taxon>Craniata</taxon>
        <taxon>Vertebrata</taxon>
        <taxon>Euteleostomi</taxon>
        <taxon>Lepidosauria</taxon>
        <taxon>Squamata</taxon>
        <taxon>Bifurcata</taxon>
        <taxon>Unidentata</taxon>
        <taxon>Episquamata</taxon>
        <taxon>Laterata</taxon>
        <taxon>Lacertibaenia</taxon>
        <taxon>Lacertidae</taxon>
        <taxon>Podarcis</taxon>
    </lineage>
</organism>
<accession>A0AA35PUJ0</accession>
<dbReference type="AlphaFoldDB" id="A0AA35PUJ0"/>
<reference evidence="3" key="1">
    <citation type="submission" date="2022-12" db="EMBL/GenBank/DDBJ databases">
        <authorList>
            <person name="Alioto T."/>
            <person name="Alioto T."/>
            <person name="Gomez Garrido J."/>
        </authorList>
    </citation>
    <scope>NUCLEOTIDE SEQUENCE</scope>
</reference>
<dbReference type="Pfam" id="PF02422">
    <property type="entry name" value="Keratin"/>
    <property type="match status" value="1"/>
</dbReference>
<sequence>MDKSFNTVHFDGTFLRMSLLDATHHNFSYVWEWLTELYKNGKFSQFLQQLHLTLLSSFHLLKEADSSSAMAHCGPSCAVPSCASTPTVGFGSAALGRRGGLGYGLGGLSYGNGGLGYSYGGLGYGYGGAERAANLGVLDGVIPSCVNQIPPAEVVIQPPPSVLTIPGPILSASCEPLSVGGNTPCAVSGSGIVGGYGYGGWGYGSGLLGSSGGWGYGLGYGRGALLGRKVGRRGSICS</sequence>
<gene>
    <name evidence="3" type="ORF">PODLI_1B036230</name>
</gene>
<dbReference type="GO" id="GO:0005882">
    <property type="term" value="C:intermediate filament"/>
    <property type="evidence" value="ECO:0007669"/>
    <property type="project" value="UniProtKB-KW"/>
</dbReference>
<name>A0AA35PUJ0_9SAUR</name>
<dbReference type="InterPro" id="IPR003461">
    <property type="entry name" value="Keratin"/>
</dbReference>
<dbReference type="Proteomes" id="UP001178461">
    <property type="component" value="Chromosome 16"/>
</dbReference>
<keyword evidence="4" id="KW-1185">Reference proteome</keyword>
<dbReference type="PANTHER" id="PTHR31203">
    <property type="entry name" value="BETA-KERATIN-RELATED PROTEIN-RELATED"/>
    <property type="match status" value="1"/>
</dbReference>
<evidence type="ECO:0000313" key="3">
    <source>
        <dbReference type="EMBL" id="CAI5798428.1"/>
    </source>
</evidence>
<evidence type="ECO:0000313" key="4">
    <source>
        <dbReference type="Proteomes" id="UP001178461"/>
    </source>
</evidence>
<dbReference type="GO" id="GO:0005200">
    <property type="term" value="F:structural constituent of cytoskeleton"/>
    <property type="evidence" value="ECO:0007669"/>
    <property type="project" value="InterPro"/>
</dbReference>
<dbReference type="PANTHER" id="PTHR31203:SF1">
    <property type="entry name" value="BETA-KERATIN-RELATED PROTEIN-RELATED"/>
    <property type="match status" value="1"/>
</dbReference>
<comment type="similarity">
    <text evidence="1">Belongs to the avian keratin family.</text>
</comment>
<proteinExistence type="inferred from homology"/>
<evidence type="ECO:0000256" key="2">
    <source>
        <dbReference type="ARBA" id="ARBA00022744"/>
    </source>
</evidence>